<proteinExistence type="predicted"/>
<evidence type="ECO:0000313" key="1">
    <source>
        <dbReference type="EMBL" id="KAI5080883.1"/>
    </source>
</evidence>
<dbReference type="AlphaFoldDB" id="A0A9D4V842"/>
<gene>
    <name evidence="1" type="ORF">GOP47_0004066</name>
</gene>
<reference evidence="1" key="1">
    <citation type="submission" date="2021-01" db="EMBL/GenBank/DDBJ databases">
        <title>Adiantum capillus-veneris genome.</title>
        <authorList>
            <person name="Fang Y."/>
            <person name="Liao Q."/>
        </authorList>
    </citation>
    <scope>NUCLEOTIDE SEQUENCE</scope>
    <source>
        <strain evidence="1">H3</strain>
        <tissue evidence="1">Leaf</tissue>
    </source>
</reference>
<accession>A0A9D4V842</accession>
<comment type="caution">
    <text evidence="1">The sequence shown here is derived from an EMBL/GenBank/DDBJ whole genome shotgun (WGS) entry which is preliminary data.</text>
</comment>
<organism evidence="1 2">
    <name type="scientific">Adiantum capillus-veneris</name>
    <name type="common">Maidenhair fern</name>
    <dbReference type="NCBI Taxonomy" id="13818"/>
    <lineage>
        <taxon>Eukaryota</taxon>
        <taxon>Viridiplantae</taxon>
        <taxon>Streptophyta</taxon>
        <taxon>Embryophyta</taxon>
        <taxon>Tracheophyta</taxon>
        <taxon>Polypodiopsida</taxon>
        <taxon>Polypodiidae</taxon>
        <taxon>Polypodiales</taxon>
        <taxon>Pteridineae</taxon>
        <taxon>Pteridaceae</taxon>
        <taxon>Vittarioideae</taxon>
        <taxon>Adiantum</taxon>
    </lineage>
</organism>
<sequence>MAGQSEQTLCDDIDSESISEVREYPIEKRREFVDLQSQILFHEFGQDSAWPEDQYLLFGRSGRKWNVLTIFIDDVMAWDVNVKLLTLKRKLGLVDRYKVVYRSNEETMSMATLMDRAKVIGHIIPRRKIILYRLPPPYPTAQPPY</sequence>
<evidence type="ECO:0000313" key="2">
    <source>
        <dbReference type="Proteomes" id="UP000886520"/>
    </source>
</evidence>
<name>A0A9D4V842_ADICA</name>
<keyword evidence="2" id="KW-1185">Reference proteome</keyword>
<dbReference type="EMBL" id="JABFUD020000004">
    <property type="protein sequence ID" value="KAI5080883.1"/>
    <property type="molecule type" value="Genomic_DNA"/>
</dbReference>
<protein>
    <submittedName>
        <fullName evidence="1">Uncharacterized protein</fullName>
    </submittedName>
</protein>
<dbReference type="Proteomes" id="UP000886520">
    <property type="component" value="Chromosome 4"/>
</dbReference>